<keyword evidence="2" id="KW-0808">Transferase</keyword>
<dbReference type="GO" id="GO:0016746">
    <property type="term" value="F:acyltransferase activity"/>
    <property type="evidence" value="ECO:0007669"/>
    <property type="project" value="UniProtKB-KW"/>
</dbReference>
<dbReference type="SUPFAM" id="SSF51161">
    <property type="entry name" value="Trimeric LpxA-like enzymes"/>
    <property type="match status" value="1"/>
</dbReference>
<dbReference type="EMBL" id="CP013389">
    <property type="protein sequence ID" value="AOJ08433.1"/>
    <property type="molecule type" value="Genomic_DNA"/>
</dbReference>
<dbReference type="Gene3D" id="2.160.10.10">
    <property type="entry name" value="Hexapeptide repeat proteins"/>
    <property type="match status" value="1"/>
</dbReference>
<gene>
    <name evidence="2" type="ORF">WS71_13345</name>
</gene>
<accession>A0A1B4FXN0</accession>
<evidence type="ECO:0000256" key="1">
    <source>
        <dbReference type="ARBA" id="ARBA00007274"/>
    </source>
</evidence>
<evidence type="ECO:0000313" key="2">
    <source>
        <dbReference type="EMBL" id="AOJ08433.1"/>
    </source>
</evidence>
<dbReference type="CDD" id="cd03360">
    <property type="entry name" value="LbH_AT_putative"/>
    <property type="match status" value="1"/>
</dbReference>
<dbReference type="AlphaFoldDB" id="A0A1B4FXN0"/>
<dbReference type="InterPro" id="IPR050179">
    <property type="entry name" value="Trans_hexapeptide_repeat"/>
</dbReference>
<proteinExistence type="inferred from homology"/>
<protein>
    <submittedName>
        <fullName evidence="2">Sugar O-acyltransferase</fullName>
    </submittedName>
</protein>
<dbReference type="InterPro" id="IPR011004">
    <property type="entry name" value="Trimer_LpxA-like_sf"/>
</dbReference>
<dbReference type="PANTHER" id="PTHR43300">
    <property type="entry name" value="ACETYLTRANSFERASE"/>
    <property type="match status" value="1"/>
</dbReference>
<dbReference type="PANTHER" id="PTHR43300:SF4">
    <property type="entry name" value="ACYL-[ACYL-CARRIER-PROTEIN]--UDP-N-ACETYLGLUCOSAMINE O-ACYLTRANSFERASE"/>
    <property type="match status" value="1"/>
</dbReference>
<dbReference type="Proteomes" id="UP000067711">
    <property type="component" value="Chromosome 1"/>
</dbReference>
<dbReference type="RefSeq" id="WP_066491026.1">
    <property type="nucleotide sequence ID" value="NZ_CP013389.1"/>
</dbReference>
<keyword evidence="2" id="KW-0012">Acyltransferase</keyword>
<name>A0A1B4FXN0_9BURK</name>
<sequence>MANVVLFGLQDYAELAHYYLEHDSPHKVVAFCVDRQYVPDGGTFKGVPVVAFEDVANTHPPGDFSFFAPMSPKHMNRDRERIFNGIKARGYTLISYVSSKAVRFDNEIGENCFILEDNTLQPFTRIGNNVVLWSGNHIGHHGRIGDHVTMTSHVVMSGHCDIGAYSFVGVNATLRDGVTIGEGTFVAMASAITKNTEPWSVYRGNPAVKLAMPSTEIKF</sequence>
<dbReference type="InterPro" id="IPR020019">
    <property type="entry name" value="AcTrfase_PglD-like"/>
</dbReference>
<organism evidence="2 3">
    <name type="scientific">Burkholderia mayonis</name>
    <dbReference type="NCBI Taxonomy" id="1385591"/>
    <lineage>
        <taxon>Bacteria</taxon>
        <taxon>Pseudomonadati</taxon>
        <taxon>Pseudomonadota</taxon>
        <taxon>Betaproteobacteria</taxon>
        <taxon>Burkholderiales</taxon>
        <taxon>Burkholderiaceae</taxon>
        <taxon>Burkholderia</taxon>
        <taxon>pseudomallei group</taxon>
    </lineage>
</organism>
<reference evidence="2 3" key="1">
    <citation type="submission" date="2015-12" db="EMBL/GenBank/DDBJ databases">
        <title>Diversity of Burkholderia near neighbor genomes.</title>
        <authorList>
            <person name="Sahl J."/>
            <person name="Wagner D."/>
            <person name="Keim P."/>
        </authorList>
    </citation>
    <scope>NUCLEOTIDE SEQUENCE [LARGE SCALE GENOMIC DNA]</scope>
    <source>
        <strain evidence="2 3">BDU8</strain>
    </source>
</reference>
<evidence type="ECO:0000313" key="3">
    <source>
        <dbReference type="Proteomes" id="UP000067711"/>
    </source>
</evidence>
<comment type="similarity">
    <text evidence="1">Belongs to the transferase hexapeptide repeat family.</text>
</comment>